<evidence type="ECO:0000256" key="1">
    <source>
        <dbReference type="ARBA" id="ARBA00004162"/>
    </source>
</evidence>
<keyword evidence="17" id="KW-0325">Glycoprotein</keyword>
<evidence type="ECO:0000256" key="2">
    <source>
        <dbReference type="ARBA" id="ARBA00012513"/>
    </source>
</evidence>
<evidence type="ECO:0000313" key="21">
    <source>
        <dbReference type="EMBL" id="KAG6642332.1"/>
    </source>
</evidence>
<dbReference type="InterPro" id="IPR051564">
    <property type="entry name" value="LRR_receptor-like_kinase"/>
</dbReference>
<keyword evidence="9" id="KW-0732">Signal</keyword>
<feature type="domain" description="Protein kinase" evidence="20">
    <location>
        <begin position="1"/>
        <end position="263"/>
    </location>
</feature>
<evidence type="ECO:0000256" key="9">
    <source>
        <dbReference type="ARBA" id="ARBA00022729"/>
    </source>
</evidence>
<evidence type="ECO:0000256" key="8">
    <source>
        <dbReference type="ARBA" id="ARBA00022692"/>
    </source>
</evidence>
<evidence type="ECO:0000256" key="3">
    <source>
        <dbReference type="ARBA" id="ARBA00022475"/>
    </source>
</evidence>
<keyword evidence="11" id="KW-0547">Nucleotide-binding</keyword>
<dbReference type="GO" id="GO:0004674">
    <property type="term" value="F:protein serine/threonine kinase activity"/>
    <property type="evidence" value="ECO:0007669"/>
    <property type="project" value="UniProtKB-KW"/>
</dbReference>
<dbReference type="PANTHER" id="PTHR48055:SF57">
    <property type="entry name" value="PROTEIN KINASE DOMAIN-CONTAINING PROTEIN"/>
    <property type="match status" value="1"/>
</dbReference>
<keyword evidence="10" id="KW-0677">Repeat</keyword>
<comment type="caution">
    <text evidence="21">The sequence shown here is derived from an EMBL/GenBank/DDBJ whole genome shotgun (WGS) entry which is preliminary data.</text>
</comment>
<dbReference type="AlphaFoldDB" id="A0A8T1PMQ5"/>
<dbReference type="EMBL" id="CM031817">
    <property type="protein sequence ID" value="KAG6642332.1"/>
    <property type="molecule type" value="Genomic_DNA"/>
</dbReference>
<evidence type="ECO:0000256" key="13">
    <source>
        <dbReference type="ARBA" id="ARBA00022840"/>
    </source>
</evidence>
<evidence type="ECO:0000256" key="5">
    <source>
        <dbReference type="ARBA" id="ARBA00022553"/>
    </source>
</evidence>
<evidence type="ECO:0000256" key="12">
    <source>
        <dbReference type="ARBA" id="ARBA00022777"/>
    </source>
</evidence>
<evidence type="ECO:0000256" key="4">
    <source>
        <dbReference type="ARBA" id="ARBA00022527"/>
    </source>
</evidence>
<keyword evidence="12" id="KW-0418">Kinase</keyword>
<evidence type="ECO:0000256" key="19">
    <source>
        <dbReference type="ARBA" id="ARBA00048679"/>
    </source>
</evidence>
<evidence type="ECO:0000313" key="22">
    <source>
        <dbReference type="Proteomes" id="UP000811609"/>
    </source>
</evidence>
<sequence>RNTLKWDECWNKIFALASGRGKSFDIECEVLWNTCHRNLIKIINICSNIEFKALVLEYMPNGNSEKWLYSHNQYLNILQRLNIMLDVASTLEYLHYGYSATIVNCDFKPSNILLDEDLVAHVANFGMEKLLGDGDSMIRTMTVATIEYGTREYGSEGIISTRGNMYSHGILLMETFTRKRRTNDIFSEEMNLKSWIEELLQVLSVTDIIDDNLLSNESDDASMEELISSIMRLALDCYAESPEQRINIKNVSDTLHKIKLKFLQ</sequence>
<keyword evidence="7" id="KW-0808">Transferase</keyword>
<keyword evidence="3" id="KW-1003">Cell membrane</keyword>
<evidence type="ECO:0000256" key="14">
    <source>
        <dbReference type="ARBA" id="ARBA00022989"/>
    </source>
</evidence>
<evidence type="ECO:0000256" key="15">
    <source>
        <dbReference type="ARBA" id="ARBA00023136"/>
    </source>
</evidence>
<keyword evidence="6" id="KW-0433">Leucine-rich repeat</keyword>
<evidence type="ECO:0000256" key="6">
    <source>
        <dbReference type="ARBA" id="ARBA00022614"/>
    </source>
</evidence>
<comment type="subcellular location">
    <subcellularLocation>
        <location evidence="1">Cell membrane</location>
        <topology evidence="1">Single-pass membrane protein</topology>
    </subcellularLocation>
</comment>
<feature type="non-terminal residue" evidence="21">
    <location>
        <position position="1"/>
    </location>
</feature>
<evidence type="ECO:0000256" key="18">
    <source>
        <dbReference type="ARBA" id="ARBA00047899"/>
    </source>
</evidence>
<name>A0A8T1PMQ5_CARIL</name>
<keyword evidence="13" id="KW-0067">ATP-binding</keyword>
<proteinExistence type="predicted"/>
<comment type="catalytic activity">
    <reaction evidence="19">
        <text>L-seryl-[protein] + ATP = O-phospho-L-seryl-[protein] + ADP + H(+)</text>
        <dbReference type="Rhea" id="RHEA:17989"/>
        <dbReference type="Rhea" id="RHEA-COMP:9863"/>
        <dbReference type="Rhea" id="RHEA-COMP:11604"/>
        <dbReference type="ChEBI" id="CHEBI:15378"/>
        <dbReference type="ChEBI" id="CHEBI:29999"/>
        <dbReference type="ChEBI" id="CHEBI:30616"/>
        <dbReference type="ChEBI" id="CHEBI:83421"/>
        <dbReference type="ChEBI" id="CHEBI:456216"/>
        <dbReference type="EC" id="2.7.11.1"/>
    </reaction>
</comment>
<reference evidence="21" key="1">
    <citation type="submission" date="2020-12" db="EMBL/GenBank/DDBJ databases">
        <title>WGS assembly of Carya illinoinensis cv. Pawnee.</title>
        <authorList>
            <person name="Platts A."/>
            <person name="Shu S."/>
            <person name="Wright S."/>
            <person name="Barry K."/>
            <person name="Edger P."/>
            <person name="Pires J.C."/>
            <person name="Schmutz J."/>
        </authorList>
    </citation>
    <scope>NUCLEOTIDE SEQUENCE</scope>
    <source>
        <tissue evidence="21">Leaf</tissue>
    </source>
</reference>
<gene>
    <name evidence="21" type="ORF">CIPAW_09G135400</name>
</gene>
<dbReference type="GO" id="GO:0005886">
    <property type="term" value="C:plasma membrane"/>
    <property type="evidence" value="ECO:0007669"/>
    <property type="project" value="UniProtKB-SubCell"/>
</dbReference>
<keyword evidence="14" id="KW-1133">Transmembrane helix</keyword>
<dbReference type="GO" id="GO:0005524">
    <property type="term" value="F:ATP binding"/>
    <property type="evidence" value="ECO:0007669"/>
    <property type="project" value="UniProtKB-KW"/>
</dbReference>
<accession>A0A8T1PMQ5</accession>
<keyword evidence="15" id="KW-0472">Membrane</keyword>
<keyword evidence="16" id="KW-0675">Receptor</keyword>
<dbReference type="InterPro" id="IPR000719">
    <property type="entry name" value="Prot_kinase_dom"/>
</dbReference>
<keyword evidence="4" id="KW-0723">Serine/threonine-protein kinase</keyword>
<dbReference type="Pfam" id="PF00069">
    <property type="entry name" value="Pkinase"/>
    <property type="match status" value="1"/>
</dbReference>
<evidence type="ECO:0000256" key="17">
    <source>
        <dbReference type="ARBA" id="ARBA00023180"/>
    </source>
</evidence>
<dbReference type="PANTHER" id="PTHR48055">
    <property type="entry name" value="LEUCINE-RICH REPEAT RECEPTOR PROTEIN KINASE EMS1"/>
    <property type="match status" value="1"/>
</dbReference>
<dbReference type="EC" id="2.7.11.1" evidence="2"/>
<feature type="non-terminal residue" evidence="21">
    <location>
        <position position="264"/>
    </location>
</feature>
<keyword evidence="8" id="KW-0812">Transmembrane</keyword>
<evidence type="ECO:0000259" key="20">
    <source>
        <dbReference type="PROSITE" id="PS50011"/>
    </source>
</evidence>
<keyword evidence="5" id="KW-0597">Phosphoprotein</keyword>
<organism evidence="21 22">
    <name type="scientific">Carya illinoinensis</name>
    <name type="common">Pecan</name>
    <dbReference type="NCBI Taxonomy" id="32201"/>
    <lineage>
        <taxon>Eukaryota</taxon>
        <taxon>Viridiplantae</taxon>
        <taxon>Streptophyta</taxon>
        <taxon>Embryophyta</taxon>
        <taxon>Tracheophyta</taxon>
        <taxon>Spermatophyta</taxon>
        <taxon>Magnoliopsida</taxon>
        <taxon>eudicotyledons</taxon>
        <taxon>Gunneridae</taxon>
        <taxon>Pentapetalae</taxon>
        <taxon>rosids</taxon>
        <taxon>fabids</taxon>
        <taxon>Fagales</taxon>
        <taxon>Juglandaceae</taxon>
        <taxon>Carya</taxon>
    </lineage>
</organism>
<evidence type="ECO:0000256" key="11">
    <source>
        <dbReference type="ARBA" id="ARBA00022741"/>
    </source>
</evidence>
<dbReference type="PROSITE" id="PS50011">
    <property type="entry name" value="PROTEIN_KINASE_DOM"/>
    <property type="match status" value="1"/>
</dbReference>
<dbReference type="FunFam" id="1.10.510.10:FF:000358">
    <property type="entry name" value="Putative leucine-rich repeat receptor-like serine/threonine-protein kinase"/>
    <property type="match status" value="1"/>
</dbReference>
<protein>
    <recommendedName>
        <fullName evidence="2">non-specific serine/threonine protein kinase</fullName>
        <ecNumber evidence="2">2.7.11.1</ecNumber>
    </recommendedName>
</protein>
<evidence type="ECO:0000256" key="16">
    <source>
        <dbReference type="ARBA" id="ARBA00023170"/>
    </source>
</evidence>
<evidence type="ECO:0000256" key="10">
    <source>
        <dbReference type="ARBA" id="ARBA00022737"/>
    </source>
</evidence>
<keyword evidence="22" id="KW-1185">Reference proteome</keyword>
<comment type="catalytic activity">
    <reaction evidence="18">
        <text>L-threonyl-[protein] + ATP = O-phospho-L-threonyl-[protein] + ADP + H(+)</text>
        <dbReference type="Rhea" id="RHEA:46608"/>
        <dbReference type="Rhea" id="RHEA-COMP:11060"/>
        <dbReference type="Rhea" id="RHEA-COMP:11605"/>
        <dbReference type="ChEBI" id="CHEBI:15378"/>
        <dbReference type="ChEBI" id="CHEBI:30013"/>
        <dbReference type="ChEBI" id="CHEBI:30616"/>
        <dbReference type="ChEBI" id="CHEBI:61977"/>
        <dbReference type="ChEBI" id="CHEBI:456216"/>
        <dbReference type="EC" id="2.7.11.1"/>
    </reaction>
</comment>
<dbReference type="Proteomes" id="UP000811609">
    <property type="component" value="Chromosome 9"/>
</dbReference>
<evidence type="ECO:0000256" key="7">
    <source>
        <dbReference type="ARBA" id="ARBA00022679"/>
    </source>
</evidence>